<dbReference type="FunFam" id="2.60.110.10:FF:000004">
    <property type="entry name" value="THAUMATIN-LIKE PROTEIN 1"/>
    <property type="match status" value="1"/>
</dbReference>
<sequence>MAKSIESMLEILDFYLFNTGDIASDRRSGTTVTLRNNCGYTVWAGMYARTKSNPRYVPPSGGGWHMSPGQVVNIPVPNDLVAGRWWGRTGCRTTNGHFHCDTGDCGPWLDCGNHHSTGEPPASLAEITLNSPQDFYDLSLVDGFNIPLTLKPTSRYGGGNAYWCKEAYCRTDMNAICPSELQKVVNGRVVGCKSACVAFHRDEYCCAGAHNRPQTCNPATWPKDYHAVFKNPCPTAYSYAYDDHTSTFTCQNTNYDVIFC</sequence>
<dbReference type="PRINTS" id="PR00347">
    <property type="entry name" value="THAUMATIN"/>
</dbReference>
<dbReference type="EMBL" id="CAJPWZ010000101">
    <property type="protein sequence ID" value="CAG2185823.1"/>
    <property type="molecule type" value="Genomic_DNA"/>
</dbReference>
<dbReference type="Gene3D" id="2.60.110.10">
    <property type="entry name" value="Thaumatin"/>
    <property type="match status" value="1"/>
</dbReference>
<dbReference type="InterPro" id="IPR001938">
    <property type="entry name" value="Thaumatin"/>
</dbReference>
<dbReference type="AlphaFoldDB" id="A0A8S3PQ56"/>
<evidence type="ECO:0000313" key="3">
    <source>
        <dbReference type="Proteomes" id="UP000683360"/>
    </source>
</evidence>
<reference evidence="2" key="1">
    <citation type="submission" date="2021-03" db="EMBL/GenBank/DDBJ databases">
        <authorList>
            <person name="Bekaert M."/>
        </authorList>
    </citation>
    <scope>NUCLEOTIDE SEQUENCE</scope>
</reference>
<feature type="disulfide bond" evidence="1">
    <location>
        <begin position="91"/>
        <end position="100"/>
    </location>
</feature>
<dbReference type="SMART" id="SM00205">
    <property type="entry name" value="THN"/>
    <property type="match status" value="1"/>
</dbReference>
<dbReference type="InterPro" id="IPR037176">
    <property type="entry name" value="Osmotin/thaumatin-like_sf"/>
</dbReference>
<comment type="caution">
    <text evidence="2">The sequence shown here is derived from an EMBL/GenBank/DDBJ whole genome shotgun (WGS) entry which is preliminary data.</text>
</comment>
<dbReference type="PIRSF" id="PIRSF002703">
    <property type="entry name" value="Thaumatin"/>
    <property type="match status" value="1"/>
</dbReference>
<dbReference type="OrthoDB" id="430315at2759"/>
<dbReference type="PANTHER" id="PTHR31048">
    <property type="entry name" value="OS03G0233200 PROTEIN"/>
    <property type="match status" value="1"/>
</dbReference>
<dbReference type="Pfam" id="PF00314">
    <property type="entry name" value="Thaumatin"/>
    <property type="match status" value="1"/>
</dbReference>
<feature type="disulfide bond" evidence="1">
    <location>
        <begin position="177"/>
        <end position="192"/>
    </location>
</feature>
<feature type="disulfide bond" evidence="1">
    <location>
        <begin position="196"/>
        <end position="205"/>
    </location>
</feature>
<protein>
    <recommendedName>
        <fullName evidence="4">Thaumatin-like protein</fullName>
    </recommendedName>
</protein>
<dbReference type="SUPFAM" id="SSF49870">
    <property type="entry name" value="Osmotin, thaumatin-like protein"/>
    <property type="match status" value="1"/>
</dbReference>
<keyword evidence="3" id="KW-1185">Reference proteome</keyword>
<gene>
    <name evidence="2" type="ORF">MEDL_1445</name>
</gene>
<keyword evidence="1" id="KW-1015">Disulfide bond</keyword>
<proteinExistence type="predicted"/>
<evidence type="ECO:0000313" key="2">
    <source>
        <dbReference type="EMBL" id="CAG2185823.1"/>
    </source>
</evidence>
<feature type="disulfide bond" evidence="1">
    <location>
        <begin position="169"/>
        <end position="233"/>
    </location>
</feature>
<evidence type="ECO:0008006" key="4">
    <source>
        <dbReference type="Google" id="ProtNLM"/>
    </source>
</evidence>
<organism evidence="2 3">
    <name type="scientific">Mytilus edulis</name>
    <name type="common">Blue mussel</name>
    <dbReference type="NCBI Taxonomy" id="6550"/>
    <lineage>
        <taxon>Eukaryota</taxon>
        <taxon>Metazoa</taxon>
        <taxon>Spiralia</taxon>
        <taxon>Lophotrochozoa</taxon>
        <taxon>Mollusca</taxon>
        <taxon>Bivalvia</taxon>
        <taxon>Autobranchia</taxon>
        <taxon>Pteriomorphia</taxon>
        <taxon>Mytilida</taxon>
        <taxon>Mytiloidea</taxon>
        <taxon>Mytilidae</taxon>
        <taxon>Mytilinae</taxon>
        <taxon>Mytilus</taxon>
    </lineage>
</organism>
<dbReference type="PROSITE" id="PS51367">
    <property type="entry name" value="THAUMATIN_2"/>
    <property type="match status" value="1"/>
</dbReference>
<dbReference type="Proteomes" id="UP000683360">
    <property type="component" value="Unassembled WGS sequence"/>
</dbReference>
<feature type="disulfide bond" evidence="1">
    <location>
        <begin position="38"/>
        <end position="260"/>
    </location>
</feature>
<name>A0A8S3PQ56_MYTED</name>
<accession>A0A8S3PQ56</accession>
<evidence type="ECO:0000256" key="1">
    <source>
        <dbReference type="PIRSR" id="PIRSR002703-1"/>
    </source>
</evidence>
<feature type="disulfide bond" evidence="1">
    <location>
        <begin position="206"/>
        <end position="216"/>
    </location>
</feature>
<feature type="disulfide bond" evidence="1">
    <location>
        <begin position="105"/>
        <end position="111"/>
    </location>
</feature>
<feature type="disulfide bond" evidence="1">
    <location>
        <begin position="164"/>
        <end position="250"/>
    </location>
</feature>